<accession>A0A158AE95</accession>
<proteinExistence type="predicted"/>
<gene>
    <name evidence="2" type="ORF">AWB83_01727</name>
</gene>
<keyword evidence="1" id="KW-0732">Signal</keyword>
<feature type="chain" id="PRO_5007620438" description="Lipoprotein" evidence="1">
    <location>
        <begin position="23"/>
        <end position="154"/>
    </location>
</feature>
<comment type="caution">
    <text evidence="2">The sequence shown here is derived from an EMBL/GenBank/DDBJ whole genome shotgun (WGS) entry which is preliminary data.</text>
</comment>
<dbReference type="AlphaFoldDB" id="A0A158AE95"/>
<name>A0A158AE95_9BURK</name>
<organism evidence="2 3">
    <name type="scientific">Caballeronia ptereochthonis</name>
    <dbReference type="NCBI Taxonomy" id="1777144"/>
    <lineage>
        <taxon>Bacteria</taxon>
        <taxon>Pseudomonadati</taxon>
        <taxon>Pseudomonadota</taxon>
        <taxon>Betaproteobacteria</taxon>
        <taxon>Burkholderiales</taxon>
        <taxon>Burkholderiaceae</taxon>
        <taxon>Caballeronia</taxon>
    </lineage>
</organism>
<keyword evidence="3" id="KW-1185">Reference proteome</keyword>
<dbReference type="RefSeq" id="WP_087044256.1">
    <property type="nucleotide sequence ID" value="NZ_FCOB02000006.1"/>
</dbReference>
<evidence type="ECO:0000313" key="2">
    <source>
        <dbReference type="EMBL" id="SAK56045.1"/>
    </source>
</evidence>
<protein>
    <recommendedName>
        <fullName evidence="4">Lipoprotein</fullName>
    </recommendedName>
</protein>
<dbReference type="Proteomes" id="UP000054978">
    <property type="component" value="Unassembled WGS sequence"/>
</dbReference>
<sequence length="154" mass="16832">MSSPFGLAAAVMALSLSSAAFAQSYDDSLAAVGECRAILEQADIDGVSQPVAARACLQPDGTWQIVRDDEDSSVIVYPVAAYPYPDPWYWGPPIFVGIGASFVFVDRFHHFHHFHRMEHAHFGEFHPGGFHSRATMPHEGFHGGMHGFGGGHHR</sequence>
<feature type="signal peptide" evidence="1">
    <location>
        <begin position="1"/>
        <end position="22"/>
    </location>
</feature>
<reference evidence="2" key="1">
    <citation type="submission" date="2016-01" db="EMBL/GenBank/DDBJ databases">
        <authorList>
            <person name="Peeters C."/>
        </authorList>
    </citation>
    <scope>NUCLEOTIDE SEQUENCE [LARGE SCALE GENOMIC DNA]</scope>
    <source>
        <strain evidence="2">LMG 29326</strain>
    </source>
</reference>
<evidence type="ECO:0000256" key="1">
    <source>
        <dbReference type="SAM" id="SignalP"/>
    </source>
</evidence>
<dbReference type="EMBL" id="FCOB02000006">
    <property type="protein sequence ID" value="SAK56045.1"/>
    <property type="molecule type" value="Genomic_DNA"/>
</dbReference>
<evidence type="ECO:0008006" key="4">
    <source>
        <dbReference type="Google" id="ProtNLM"/>
    </source>
</evidence>
<evidence type="ECO:0000313" key="3">
    <source>
        <dbReference type="Proteomes" id="UP000054978"/>
    </source>
</evidence>